<evidence type="ECO:0000256" key="1">
    <source>
        <dbReference type="SAM" id="SignalP"/>
    </source>
</evidence>
<accession>A0A5B8MKM1</accession>
<name>A0A5B8MKM1_9CHLO</name>
<feature type="signal peptide" evidence="1">
    <location>
        <begin position="1"/>
        <end position="28"/>
    </location>
</feature>
<protein>
    <recommendedName>
        <fullName evidence="4">Selenoprotein F/M domain-containing protein</fullName>
    </recommendedName>
</protein>
<dbReference type="Proteomes" id="UP000316726">
    <property type="component" value="Chromosome 5"/>
</dbReference>
<proteinExistence type="predicted"/>
<reference evidence="2 3" key="1">
    <citation type="submission" date="2018-07" db="EMBL/GenBank/DDBJ databases">
        <title>The complete nuclear genome of the prasinophyte Chloropicon primus (CCMP1205).</title>
        <authorList>
            <person name="Pombert J.-F."/>
            <person name="Otis C."/>
            <person name="Turmel M."/>
            <person name="Lemieux C."/>
        </authorList>
    </citation>
    <scope>NUCLEOTIDE SEQUENCE [LARGE SCALE GENOMIC DNA]</scope>
    <source>
        <strain evidence="2 3">CCMP1205</strain>
    </source>
</reference>
<feature type="chain" id="PRO_5022899039" description="Selenoprotein F/M domain-containing protein" evidence="1">
    <location>
        <begin position="29"/>
        <end position="141"/>
    </location>
</feature>
<gene>
    <name evidence="2" type="ORF">A3770_05p36960</name>
</gene>
<dbReference type="EMBL" id="CP031038">
    <property type="protein sequence ID" value="QDZ21178.1"/>
    <property type="molecule type" value="Genomic_DNA"/>
</dbReference>
<keyword evidence="3" id="KW-1185">Reference proteome</keyword>
<evidence type="ECO:0008006" key="4">
    <source>
        <dbReference type="Google" id="ProtNLM"/>
    </source>
</evidence>
<evidence type="ECO:0000313" key="3">
    <source>
        <dbReference type="Proteomes" id="UP000316726"/>
    </source>
</evidence>
<organism evidence="2 3">
    <name type="scientific">Chloropicon primus</name>
    <dbReference type="NCBI Taxonomy" id="1764295"/>
    <lineage>
        <taxon>Eukaryota</taxon>
        <taxon>Viridiplantae</taxon>
        <taxon>Chlorophyta</taxon>
        <taxon>Chloropicophyceae</taxon>
        <taxon>Chloropicales</taxon>
        <taxon>Chloropicaceae</taxon>
        <taxon>Chloropicon</taxon>
    </lineage>
</organism>
<sequence>MRVSRHRHVVLRVTAVLVAVWLLGLAHGQEVSKHPGVKKFLYSEDGLVVYENLSFEMRHKVKPTLHLYAQGATDSFHQQSLENFTFQELHKLMHLIGLKRKPDEVLAQENAMKLEEIQAAHAEWKKMISKPGSSDGAQVVQ</sequence>
<dbReference type="InterPro" id="IPR038219">
    <property type="entry name" value="Sep15/SelM_sf"/>
</dbReference>
<evidence type="ECO:0000313" key="2">
    <source>
        <dbReference type="EMBL" id="QDZ21178.1"/>
    </source>
</evidence>
<keyword evidence="1" id="KW-0732">Signal</keyword>
<dbReference type="Gene3D" id="3.40.30.50">
    <property type="entry name" value="Sep15/SelM thioredoxin-like domain, active-site redox motif"/>
    <property type="match status" value="1"/>
</dbReference>
<dbReference type="AlphaFoldDB" id="A0A5B8MKM1"/>